<dbReference type="PROSITE" id="PS50011">
    <property type="entry name" value="PROTEIN_KINASE_DOM"/>
    <property type="match status" value="1"/>
</dbReference>
<dbReference type="Proteomes" id="UP000237000">
    <property type="component" value="Unassembled WGS sequence"/>
</dbReference>
<reference evidence="5" key="1">
    <citation type="submission" date="2016-06" db="EMBL/GenBank/DDBJ databases">
        <title>Parallel loss of symbiosis genes in relatives of nitrogen-fixing non-legume Parasponia.</title>
        <authorList>
            <person name="Van Velzen R."/>
            <person name="Holmer R."/>
            <person name="Bu F."/>
            <person name="Rutten L."/>
            <person name="Van Zeijl A."/>
            <person name="Liu W."/>
            <person name="Santuari L."/>
            <person name="Cao Q."/>
            <person name="Sharma T."/>
            <person name="Shen D."/>
            <person name="Roswanjaya Y."/>
            <person name="Wardhani T."/>
            <person name="Kalhor M.S."/>
            <person name="Jansen J."/>
            <person name="Van den Hoogen J."/>
            <person name="Gungor B."/>
            <person name="Hartog M."/>
            <person name="Hontelez J."/>
            <person name="Verver J."/>
            <person name="Yang W.-C."/>
            <person name="Schijlen E."/>
            <person name="Repin R."/>
            <person name="Schilthuizen M."/>
            <person name="Schranz E."/>
            <person name="Heidstra R."/>
            <person name="Miyata K."/>
            <person name="Fedorova E."/>
            <person name="Kohlen W."/>
            <person name="Bisseling T."/>
            <person name="Smit S."/>
            <person name="Geurts R."/>
        </authorList>
    </citation>
    <scope>NUCLEOTIDE SEQUENCE [LARGE SCALE GENOMIC DNA]</scope>
    <source>
        <strain evidence="5">cv. RG33-2</strain>
    </source>
</reference>
<name>A0A2P5EUW0_TREOI</name>
<dbReference type="InParanoid" id="A0A2P5EUW0"/>
<organism evidence="4 5">
    <name type="scientific">Trema orientale</name>
    <name type="common">Charcoal tree</name>
    <name type="synonym">Celtis orientalis</name>
    <dbReference type="NCBI Taxonomy" id="63057"/>
    <lineage>
        <taxon>Eukaryota</taxon>
        <taxon>Viridiplantae</taxon>
        <taxon>Streptophyta</taxon>
        <taxon>Embryophyta</taxon>
        <taxon>Tracheophyta</taxon>
        <taxon>Spermatophyta</taxon>
        <taxon>Magnoliopsida</taxon>
        <taxon>eudicotyledons</taxon>
        <taxon>Gunneridae</taxon>
        <taxon>Pentapetalae</taxon>
        <taxon>rosids</taxon>
        <taxon>fabids</taxon>
        <taxon>Rosales</taxon>
        <taxon>Cannabaceae</taxon>
        <taxon>Trema</taxon>
    </lineage>
</organism>
<dbReference type="GO" id="GO:0005524">
    <property type="term" value="F:ATP binding"/>
    <property type="evidence" value="ECO:0007669"/>
    <property type="project" value="UniProtKB-KW"/>
</dbReference>
<dbReference type="PANTHER" id="PTHR27005:SF522">
    <property type="entry name" value="NON-FUNCTIONAL PSEUDOKINASE ZED1-LIKE"/>
    <property type="match status" value="1"/>
</dbReference>
<evidence type="ECO:0000259" key="3">
    <source>
        <dbReference type="PROSITE" id="PS50011"/>
    </source>
</evidence>
<dbReference type="Gene3D" id="3.30.200.20">
    <property type="entry name" value="Phosphorylase Kinase, domain 1"/>
    <property type="match status" value="1"/>
</dbReference>
<dbReference type="InterPro" id="IPR045274">
    <property type="entry name" value="WAK-like"/>
</dbReference>
<dbReference type="SUPFAM" id="SSF56112">
    <property type="entry name" value="Protein kinase-like (PK-like)"/>
    <property type="match status" value="1"/>
</dbReference>
<proteinExistence type="predicted"/>
<dbReference type="AlphaFoldDB" id="A0A2P5EUW0"/>
<dbReference type="GO" id="GO:0005886">
    <property type="term" value="C:plasma membrane"/>
    <property type="evidence" value="ECO:0007669"/>
    <property type="project" value="TreeGrafter"/>
</dbReference>
<evidence type="ECO:0000256" key="2">
    <source>
        <dbReference type="ARBA" id="ARBA00022840"/>
    </source>
</evidence>
<evidence type="ECO:0000313" key="5">
    <source>
        <dbReference type="Proteomes" id="UP000237000"/>
    </source>
</evidence>
<keyword evidence="1" id="KW-0547">Nucleotide-binding</keyword>
<protein>
    <submittedName>
        <fullName evidence="4">Tyrosine-protein kinase</fullName>
    </submittedName>
</protein>
<comment type="caution">
    <text evidence="4">The sequence shown here is derived from an EMBL/GenBank/DDBJ whole genome shotgun (WGS) entry which is preliminary data.</text>
</comment>
<dbReference type="PANTHER" id="PTHR27005">
    <property type="entry name" value="WALL-ASSOCIATED RECEPTOR KINASE-LIKE 21"/>
    <property type="match status" value="1"/>
</dbReference>
<dbReference type="InterPro" id="IPR011009">
    <property type="entry name" value="Kinase-like_dom_sf"/>
</dbReference>
<dbReference type="GO" id="GO:0004674">
    <property type="term" value="F:protein serine/threonine kinase activity"/>
    <property type="evidence" value="ECO:0007669"/>
    <property type="project" value="TreeGrafter"/>
</dbReference>
<keyword evidence="4" id="KW-0808">Transferase</keyword>
<dbReference type="InterPro" id="IPR001245">
    <property type="entry name" value="Ser-Thr/Tyr_kinase_cat_dom"/>
</dbReference>
<accession>A0A2P5EUW0</accession>
<evidence type="ECO:0000313" key="4">
    <source>
        <dbReference type="EMBL" id="PON89318.1"/>
    </source>
</evidence>
<dbReference type="Pfam" id="PF07714">
    <property type="entry name" value="PK_Tyr_Ser-Thr"/>
    <property type="match status" value="1"/>
</dbReference>
<dbReference type="OrthoDB" id="75710at2759"/>
<dbReference type="STRING" id="63057.A0A2P5EUW0"/>
<sequence length="333" mass="38066">MFSGSRKNENKVEKNGFFLKNGAAVLEQLILLFDGKCNRIRTYSAEDLKRATDNFDRSRMIHESAGYIMYKGLHEDCEISVKKFISPSHYKFMDSLKRISNEAAVASRMSNHKNVLKLLGCCLETELPMLVYEFPGNGNLSRMLDRDGGEQLPFESRLSIAIEIANAVAYLHHGLSKKFIHRDVHRGQVFLDQDYGAKLFEFQASIPIPEGETHVDAEVYGTKVFGPPEVLMYGRYTERSDVYDFGILLCDLLIGKRPDRLIWDRENKQLYTLDDLPELCRRHLEANMSQAENGAQMMECAELAKRCVKLNADDRPNMIEVAKALVLIKSIHY</sequence>
<dbReference type="Gene3D" id="1.10.510.10">
    <property type="entry name" value="Transferase(Phosphotransferase) domain 1"/>
    <property type="match status" value="1"/>
</dbReference>
<dbReference type="InterPro" id="IPR000719">
    <property type="entry name" value="Prot_kinase_dom"/>
</dbReference>
<dbReference type="GO" id="GO:0007166">
    <property type="term" value="P:cell surface receptor signaling pathway"/>
    <property type="evidence" value="ECO:0007669"/>
    <property type="project" value="InterPro"/>
</dbReference>
<dbReference type="PIRSF" id="PIRSF000654">
    <property type="entry name" value="Integrin-linked_kinase"/>
    <property type="match status" value="1"/>
</dbReference>
<keyword evidence="5" id="KW-1185">Reference proteome</keyword>
<keyword evidence="4" id="KW-0418">Kinase</keyword>
<gene>
    <name evidence="4" type="ORF">TorRG33x02_148610</name>
</gene>
<dbReference type="EMBL" id="JXTC01000095">
    <property type="protein sequence ID" value="PON89318.1"/>
    <property type="molecule type" value="Genomic_DNA"/>
</dbReference>
<keyword evidence="2" id="KW-0067">ATP-binding</keyword>
<evidence type="ECO:0000256" key="1">
    <source>
        <dbReference type="ARBA" id="ARBA00022741"/>
    </source>
</evidence>
<feature type="domain" description="Protein kinase" evidence="3">
    <location>
        <begin position="55"/>
        <end position="333"/>
    </location>
</feature>